<feature type="domain" description="Calcineurin-like phosphoesterase" evidence="1">
    <location>
        <begin position="8"/>
        <end position="123"/>
    </location>
</feature>
<name>A0A7S3LMK1_9STRA</name>
<evidence type="ECO:0000313" key="2">
    <source>
        <dbReference type="EMBL" id="CAE0433543.1"/>
    </source>
</evidence>
<organism evidence="2">
    <name type="scientific">Aplanochytrium stocchinoi</name>
    <dbReference type="NCBI Taxonomy" id="215587"/>
    <lineage>
        <taxon>Eukaryota</taxon>
        <taxon>Sar</taxon>
        <taxon>Stramenopiles</taxon>
        <taxon>Bigyra</taxon>
        <taxon>Labyrinthulomycetes</taxon>
        <taxon>Thraustochytrida</taxon>
        <taxon>Thraustochytriidae</taxon>
        <taxon>Aplanochytrium</taxon>
    </lineage>
</organism>
<proteinExistence type="predicted"/>
<reference evidence="2" key="1">
    <citation type="submission" date="2021-01" db="EMBL/GenBank/DDBJ databases">
        <authorList>
            <person name="Corre E."/>
            <person name="Pelletier E."/>
            <person name="Niang G."/>
            <person name="Scheremetjew M."/>
            <person name="Finn R."/>
            <person name="Kale V."/>
            <person name="Holt S."/>
            <person name="Cochrane G."/>
            <person name="Meng A."/>
            <person name="Brown T."/>
            <person name="Cohen L."/>
        </authorList>
    </citation>
    <scope>NUCLEOTIDE SEQUENCE</scope>
    <source>
        <strain evidence="2">GSBS06</strain>
    </source>
</reference>
<dbReference type="Pfam" id="PF00149">
    <property type="entry name" value="Metallophos"/>
    <property type="match status" value="1"/>
</dbReference>
<gene>
    <name evidence="2" type="ORF">ASTO00021_LOCUS3864</name>
</gene>
<accession>A0A7S3LMK1</accession>
<protein>
    <recommendedName>
        <fullName evidence="1">Calcineurin-like phosphoesterase domain-containing protein</fullName>
    </recommendedName>
</protein>
<evidence type="ECO:0000259" key="1">
    <source>
        <dbReference type="Pfam" id="PF00149"/>
    </source>
</evidence>
<dbReference type="InterPro" id="IPR029052">
    <property type="entry name" value="Metallo-depent_PP-like"/>
</dbReference>
<dbReference type="InterPro" id="IPR004843">
    <property type="entry name" value="Calcineurin-like_PHP"/>
</dbReference>
<dbReference type="SUPFAM" id="SSF56300">
    <property type="entry name" value="Metallo-dependent phosphatases"/>
    <property type="match status" value="1"/>
</dbReference>
<dbReference type="PANTHER" id="PTHR42254:SF1">
    <property type="entry name" value="CALCINEURIN-LIKE PHOSPHOESTERASE DOMAIN-CONTAINING PROTEIN"/>
    <property type="match status" value="1"/>
</dbReference>
<dbReference type="AlphaFoldDB" id="A0A7S3LMK1"/>
<dbReference type="EMBL" id="HBIN01005363">
    <property type="protein sequence ID" value="CAE0433543.1"/>
    <property type="molecule type" value="Transcribed_RNA"/>
</dbReference>
<dbReference type="Gene3D" id="3.60.21.10">
    <property type="match status" value="1"/>
</dbReference>
<sequence>MNEEQRHMRVSYISDVEGNISYFKKYVERSKIVSFDKDGNLKLSENGIFVFGGDIFDKGPGDIRIARLVINLKRKYPDRCYLLIGNRDANKLRFTSELSDDDVENRPLDEVPPIPCVGNKLKPLHFIKENAHKGYENDKITRLKWMLKETLGSPDTFEFRREELAILSGRNDDEISDEEVIASFLESVQEGGFVVEYLKLAQIGVILHDTLFVHGGVNVESCGFVPDYKKFRYFDRATGDVVVKSVDDIPGFLLPENHTVEDWINHLNAFADDALNHYLQSPFWQEKDGIWIRGGEALMAYQSTPATQGRGVIVPTFVDGGKVSKFSEKLVQYLQQSRLSRVIVGHKPVADSPLVIRDDGALEVIMADTSYSDPSSADNRGDAVAEVIVEPDGSALVHGVLSDGKEYNFILPAVHEMNTGNLIGKKTKDDFWIKAKLEDQNLLLVKTEGRKVTRKYISPHEVKAHL</sequence>
<dbReference type="GO" id="GO:0016787">
    <property type="term" value="F:hydrolase activity"/>
    <property type="evidence" value="ECO:0007669"/>
    <property type="project" value="InterPro"/>
</dbReference>
<dbReference type="PANTHER" id="PTHR42254">
    <property type="entry name" value="METALLOPHOS DOMAIN-CONTAINING PROTEIN"/>
    <property type="match status" value="1"/>
</dbReference>